<evidence type="ECO:0000256" key="7">
    <source>
        <dbReference type="SAM" id="MobiDB-lite"/>
    </source>
</evidence>
<keyword evidence="10" id="KW-0966">Cell projection</keyword>
<dbReference type="Pfam" id="PF22638">
    <property type="entry name" value="FlgK_D1"/>
    <property type="match status" value="1"/>
</dbReference>
<evidence type="ECO:0000259" key="9">
    <source>
        <dbReference type="Pfam" id="PF22638"/>
    </source>
</evidence>
<evidence type="ECO:0000256" key="6">
    <source>
        <dbReference type="ARBA" id="ARBA00023143"/>
    </source>
</evidence>
<sequence length="617" mass="66272">MADMLTIGTVATNTFKKALDVTSHNVANVTTEGYSRQRAEISSNTPNVVGSAFLGGGSTVDSITRIHADYIQSQLNTSQSLVSRYDTQSQLAQQVEGVISSNDEGVQTFIQQFFEAVQTVANNPTSTSARQVMLDESTNLESHIGNLSTILQDTHNQVNSYIGDLVGEVNSRLESIQAINQQVQRAEAVGQQTPNDLLDQRDQAILELSQYIDIQVYKQEDGSVDIHTGNGRLPLLSDNSLSRLEVGSSAYGDENRQEVYMTLNGQRQSVSDRISGGELGGVLDFRSNMLDQAENDLGLMLNGLAAATNWQHYQGYDANGDAGGNYFTPLSMSALDNAANQGTASGSQISVSFNPNAGVSEPPYDGVGINGQPATYGDKQTYFENALDQISQLEAKEYELRYNSATDSFDFFDYKTSAPIVDSSGNPVSVARGSSANVDGFNFDFTSVTAAPAENDRFLVQPHKQMLSDFALEIDDPDLIAARGQSPVDSNSDGSLDDEVPAAAGDGDNVNIANLAGLQSRNLLLADNNGQASETLLGAYSLMTTNVGTYVRSSDIQLSAQNSVYSQLSEQRESISGVNLDEEAANLLRFQQAYEAAAQIISTSQSLFQTLLGVVRG</sequence>
<dbReference type="InterPro" id="IPR053927">
    <property type="entry name" value="FlgK_helical"/>
</dbReference>
<dbReference type="RefSeq" id="WP_185978823.1">
    <property type="nucleotide sequence ID" value="NZ_JACBGI020000024.1"/>
</dbReference>
<dbReference type="Pfam" id="PF06429">
    <property type="entry name" value="Flg_bbr_C"/>
    <property type="match status" value="1"/>
</dbReference>
<dbReference type="PANTHER" id="PTHR30033:SF1">
    <property type="entry name" value="FLAGELLAR HOOK-ASSOCIATED PROTEIN 1"/>
    <property type="match status" value="1"/>
</dbReference>
<dbReference type="EMBL" id="JACBGI020000024">
    <property type="protein sequence ID" value="MBF6058676.1"/>
    <property type="molecule type" value="Genomic_DNA"/>
</dbReference>
<dbReference type="PRINTS" id="PR01005">
    <property type="entry name" value="FLGHOOKAP1"/>
</dbReference>
<dbReference type="InterPro" id="IPR002371">
    <property type="entry name" value="FlgK"/>
</dbReference>
<evidence type="ECO:0000256" key="4">
    <source>
        <dbReference type="ARBA" id="ARBA00016244"/>
    </source>
</evidence>
<feature type="domain" description="Flagellar hook-associated protein FlgK helical" evidence="9">
    <location>
        <begin position="93"/>
        <end position="327"/>
    </location>
</feature>
<dbReference type="NCBIfam" id="TIGR02492">
    <property type="entry name" value="flgK_ends"/>
    <property type="match status" value="1"/>
</dbReference>
<feature type="region of interest" description="Disordered" evidence="7">
    <location>
        <begin position="483"/>
        <end position="502"/>
    </location>
</feature>
<keyword evidence="6" id="KW-0975">Bacterial flagellum</keyword>
<evidence type="ECO:0000313" key="10">
    <source>
        <dbReference type="EMBL" id="MBF6058676.1"/>
    </source>
</evidence>
<dbReference type="Proteomes" id="UP001193680">
    <property type="component" value="Unassembled WGS sequence"/>
</dbReference>
<organism evidence="10 11">
    <name type="scientific">Thiomicrorhabdus heinhorstiae</name>
    <dbReference type="NCBI Taxonomy" id="2748010"/>
    <lineage>
        <taxon>Bacteria</taxon>
        <taxon>Pseudomonadati</taxon>
        <taxon>Pseudomonadota</taxon>
        <taxon>Gammaproteobacteria</taxon>
        <taxon>Thiotrichales</taxon>
        <taxon>Piscirickettsiaceae</taxon>
        <taxon>Thiomicrorhabdus</taxon>
    </lineage>
</organism>
<keyword evidence="10" id="KW-0969">Cilium</keyword>
<dbReference type="SUPFAM" id="SSF64518">
    <property type="entry name" value="Phase 1 flagellin"/>
    <property type="match status" value="1"/>
</dbReference>
<keyword evidence="10" id="KW-0282">Flagellum</keyword>
<evidence type="ECO:0000256" key="1">
    <source>
        <dbReference type="ARBA" id="ARBA00004365"/>
    </source>
</evidence>
<comment type="caution">
    <text evidence="10">The sequence shown here is derived from an EMBL/GenBank/DDBJ whole genome shotgun (WGS) entry which is preliminary data.</text>
</comment>
<keyword evidence="11" id="KW-1185">Reference proteome</keyword>
<accession>A0ABS0BY00</accession>
<comment type="subcellular location">
    <subcellularLocation>
        <location evidence="1">Bacterial flagellum</location>
    </subcellularLocation>
    <subcellularLocation>
        <location evidence="2">Secreted</location>
    </subcellularLocation>
</comment>
<evidence type="ECO:0000256" key="3">
    <source>
        <dbReference type="ARBA" id="ARBA00009677"/>
    </source>
</evidence>
<keyword evidence="5" id="KW-0964">Secreted</keyword>
<evidence type="ECO:0000259" key="8">
    <source>
        <dbReference type="Pfam" id="PF06429"/>
    </source>
</evidence>
<comment type="similarity">
    <text evidence="3">Belongs to the flagella basal body rod proteins family.</text>
</comment>
<dbReference type="PANTHER" id="PTHR30033">
    <property type="entry name" value="FLAGELLAR HOOK-ASSOCIATED PROTEIN 1"/>
    <property type="match status" value="1"/>
</dbReference>
<dbReference type="InterPro" id="IPR010930">
    <property type="entry name" value="Flg_bb/hook_C_dom"/>
</dbReference>
<evidence type="ECO:0000256" key="5">
    <source>
        <dbReference type="ARBA" id="ARBA00022525"/>
    </source>
</evidence>
<name>A0ABS0BY00_9GAMM</name>
<reference evidence="10 11" key="1">
    <citation type="submission" date="2020-11" db="EMBL/GenBank/DDBJ databases">
        <title>Sulfur oxidizing isolate from Hospital Hole Sinkhole.</title>
        <authorList>
            <person name="Scott K.M."/>
        </authorList>
    </citation>
    <scope>NUCLEOTIDE SEQUENCE [LARGE SCALE GENOMIC DNA]</scope>
    <source>
        <strain evidence="10 11">HH1</strain>
    </source>
</reference>
<feature type="domain" description="Flagellar basal-body/hook protein C-terminal" evidence="8">
    <location>
        <begin position="574"/>
        <end position="612"/>
    </location>
</feature>
<gene>
    <name evidence="10" type="primary">flgK</name>
    <name evidence="10" type="ORF">H8792_010025</name>
</gene>
<evidence type="ECO:0000256" key="2">
    <source>
        <dbReference type="ARBA" id="ARBA00004613"/>
    </source>
</evidence>
<protein>
    <recommendedName>
        <fullName evidence="4">Flagellar hook-associated protein 1</fullName>
    </recommendedName>
</protein>
<proteinExistence type="inferred from homology"/>
<evidence type="ECO:0000313" key="11">
    <source>
        <dbReference type="Proteomes" id="UP001193680"/>
    </source>
</evidence>